<accession>H2EET7</accession>
<dbReference type="EMBL" id="JN885998">
    <property type="protein sequence ID" value="AEX62910.1"/>
    <property type="molecule type" value="Genomic_DNA"/>
</dbReference>
<sequence>MVNINYLINNLYDLLE</sequence>
<protein>
    <submittedName>
        <fullName evidence="1">Uncharacterized protein</fullName>
    </submittedName>
</protein>
<evidence type="ECO:0000313" key="1">
    <source>
        <dbReference type="EMBL" id="AEX62910.1"/>
    </source>
</evidence>
<gene>
    <name evidence="1" type="ORF">mv_L705</name>
</gene>
<reference evidence="1" key="1">
    <citation type="submission" date="2011-10" db="EMBL/GenBank/DDBJ databases">
        <title>Provirophages and transpovirons: unique mobilome of giant viruses.</title>
        <authorList>
            <person name="Desnues C."/>
            <person name="LaScola B."/>
            <person name="Yutin N."/>
            <person name="Fournous G."/>
            <person name="Koonin E."/>
            <person name="Raoult D."/>
        </authorList>
    </citation>
    <scope>NUCLEOTIDE SEQUENCE</scope>
    <source>
        <strain evidence="1">Mv13-mv</strain>
    </source>
</reference>
<proteinExistence type="predicted"/>
<organism evidence="1">
    <name type="scientific">Moumouvirus sp. 'Monve'</name>
    <dbReference type="NCBI Taxonomy" id="1128131"/>
    <lineage>
        <taxon>Viruses</taxon>
        <taxon>Varidnaviria</taxon>
        <taxon>Bamfordvirae</taxon>
        <taxon>Nucleocytoviricota</taxon>
        <taxon>Megaviricetes</taxon>
        <taxon>Imitervirales</taxon>
        <taxon>Mimiviridae</taxon>
        <taxon>Megamimivirinae</taxon>
        <taxon>Moumouvirus</taxon>
    </lineage>
</organism>
<name>H2EET7_9VIRU</name>